<dbReference type="InterPro" id="IPR011050">
    <property type="entry name" value="Pectin_lyase_fold/virulence"/>
</dbReference>
<proteinExistence type="predicted"/>
<gene>
    <name evidence="2" type="ORF">Q5Y73_03680</name>
</gene>
<dbReference type="Pfam" id="PF05048">
    <property type="entry name" value="NosD"/>
    <property type="match status" value="1"/>
</dbReference>
<comment type="caution">
    <text evidence="2">The sequence shown here is derived from an EMBL/GenBank/DDBJ whole genome shotgun (WGS) entry which is preliminary data.</text>
</comment>
<sequence length="179" mass="19325">MPALKKEMGLLCDCDDDLIDLMPNQEEVILEVKVCVKNKNETVKLNWSANERLFSEAMSVDGTVNPNVTVKYRMCRNDEQIGSTITSSINTFSELLSDGGGDGILLVNGSDDNMVEDNSVTENDRGIIVDNTSISNTIETNIACDNNIVDISADSNNNTLVDNTCNISIPAGLCAQGCP</sequence>
<keyword evidence="3" id="KW-1185">Reference proteome</keyword>
<dbReference type="Proteomes" id="UP001231941">
    <property type="component" value="Unassembled WGS sequence"/>
</dbReference>
<dbReference type="SUPFAM" id="SSF51126">
    <property type="entry name" value="Pectin lyase-like"/>
    <property type="match status" value="1"/>
</dbReference>
<dbReference type="Gene3D" id="2.160.20.10">
    <property type="entry name" value="Single-stranded right-handed beta-helix, Pectin lyase-like"/>
    <property type="match status" value="1"/>
</dbReference>
<protein>
    <submittedName>
        <fullName evidence="2">NosD domain-containing protein</fullName>
    </submittedName>
</protein>
<reference evidence="2 3" key="1">
    <citation type="submission" date="2023-08" db="EMBL/GenBank/DDBJ databases">
        <authorList>
            <person name="Park J.-S."/>
        </authorList>
    </citation>
    <scope>NUCLEOTIDE SEQUENCE [LARGE SCALE GENOMIC DNA]</scope>
    <source>
        <strain evidence="2 3">2205SS18-9</strain>
    </source>
</reference>
<dbReference type="InterPro" id="IPR012334">
    <property type="entry name" value="Pectin_lyas_fold"/>
</dbReference>
<evidence type="ECO:0000259" key="1">
    <source>
        <dbReference type="Pfam" id="PF05048"/>
    </source>
</evidence>
<organism evidence="2 3">
    <name type="scientific">Chengkuizengella axinellae</name>
    <dbReference type="NCBI Taxonomy" id="3064388"/>
    <lineage>
        <taxon>Bacteria</taxon>
        <taxon>Bacillati</taxon>
        <taxon>Bacillota</taxon>
        <taxon>Bacilli</taxon>
        <taxon>Bacillales</taxon>
        <taxon>Paenibacillaceae</taxon>
        <taxon>Chengkuizengella</taxon>
    </lineage>
</organism>
<name>A0ABT9IV97_9BACL</name>
<accession>A0ABT9IV97</accession>
<feature type="domain" description="Periplasmic copper-binding protein NosD beta helix" evidence="1">
    <location>
        <begin position="66"/>
        <end position="165"/>
    </location>
</feature>
<dbReference type="RefSeq" id="WP_305990479.1">
    <property type="nucleotide sequence ID" value="NZ_JAVAMP010000001.1"/>
</dbReference>
<evidence type="ECO:0000313" key="2">
    <source>
        <dbReference type="EMBL" id="MDP5273193.1"/>
    </source>
</evidence>
<evidence type="ECO:0000313" key="3">
    <source>
        <dbReference type="Proteomes" id="UP001231941"/>
    </source>
</evidence>
<dbReference type="InterPro" id="IPR007742">
    <property type="entry name" value="NosD_dom"/>
</dbReference>
<dbReference type="EMBL" id="JAVAMP010000001">
    <property type="protein sequence ID" value="MDP5273193.1"/>
    <property type="molecule type" value="Genomic_DNA"/>
</dbReference>